<evidence type="ECO:0000256" key="5">
    <source>
        <dbReference type="ARBA" id="ARBA00022448"/>
    </source>
</evidence>
<dbReference type="InterPro" id="IPR006895">
    <property type="entry name" value="Znf_Sec23_Sec24"/>
</dbReference>
<evidence type="ECO:0000256" key="7">
    <source>
        <dbReference type="ARBA" id="ARBA00022824"/>
    </source>
</evidence>
<feature type="domain" description="Gelsolin-like" evidence="12">
    <location>
        <begin position="772"/>
        <end position="844"/>
    </location>
</feature>
<comment type="subcellular location">
    <subcellularLocation>
        <location evidence="2">Cytoplasm</location>
    </subcellularLocation>
    <subcellularLocation>
        <location evidence="3">Endoplasmic reticulum membrane</location>
    </subcellularLocation>
    <subcellularLocation>
        <location evidence="1">Golgi apparatus membrane</location>
    </subcellularLocation>
</comment>
<feature type="domain" description="Zinc finger Sec23/Sec24-type" evidence="13">
    <location>
        <begin position="232"/>
        <end position="270"/>
    </location>
</feature>
<organism evidence="17 18">
    <name type="scientific">Schizosaccharomyces osmophilus</name>
    <dbReference type="NCBI Taxonomy" id="2545709"/>
    <lineage>
        <taxon>Eukaryota</taxon>
        <taxon>Fungi</taxon>
        <taxon>Dikarya</taxon>
        <taxon>Ascomycota</taxon>
        <taxon>Taphrinomycotina</taxon>
        <taxon>Schizosaccharomycetes</taxon>
        <taxon>Schizosaccharomycetales</taxon>
        <taxon>Schizosaccharomycetaceae</taxon>
        <taxon>Schizosaccharomyces</taxon>
    </lineage>
</organism>
<reference evidence="17 18" key="1">
    <citation type="journal article" date="2023" name="G3 (Bethesda)">
        <title>A high-quality reference genome for the fission yeast Schizosaccharomyces osmophilus.</title>
        <authorList>
            <person name="Jia G.S."/>
            <person name="Zhang W.C."/>
            <person name="Liang Y."/>
            <person name="Liu X.H."/>
            <person name="Rhind N."/>
            <person name="Pidoux A."/>
            <person name="Brysch-Herzberg M."/>
            <person name="Du L.L."/>
        </authorList>
    </citation>
    <scope>NUCLEOTIDE SEQUENCE [LARGE SCALE GENOMIC DNA]</scope>
    <source>
        <strain evidence="17 18">CBS 15793</strain>
    </source>
</reference>
<protein>
    <submittedName>
        <fullName evidence="17">Coincidence detector Sec24/Sfb2 subunit</fullName>
    </submittedName>
</protein>
<sequence>MNAGDAYDGRNAYGAYSGYPGTGPAVAQPPYVAGMTQSPSEGIAAMPAEGMAGIPAAGTAPAAPPTGGAHRSRRQYPAEIFELTNSQTVPMTPPPVSEPSYVMARTPTLSPYPEAVPNTLATQMGNVNLGPDPNAAAMPTSELVSIDLYNQTPDVSELYAPPPPINLPLTFSATQAETSNCPPKYMRTSLKAVPNTNSLLKKSKLPFAIVLRPYTSLLEEDDPVPVVSDTIISRCRRCRMYINPFSIFIDNGHRYRCNSCGIVNEVPQSYDWDSFRNIQRDRWQRPELNYAVVDFLAPQEYMVRPPQPLIYVFLIDVSFISISSGMVATATRTILESLDRIPNKEGRTQVAFIGVDSSLHFFSIAPGAEEASQMVVSDIEDPFLPRNQDLLLNLRECRQGIENLLSKFNSMFASTRDSSNALGPALKAAEQLIENVGGKISCFVSSLPNVGFGKLGLREDPKILGTNRESNLLHHQDTFYKSFAVECSTNQISVDMFLFSSQYQDVATLSCLPRYTAGKTQFYYRWNASRGEDALKFASELSDYLSSEIALEAVMRVRGSSGIRMSSFYGNFFNRSSDLCAFPSFPRDQCYVIEAAIEDTITKPFASFQAAILHTTASGERRIRVVTLSLPVTNSLTELYASADQLAMMHILTMRAAEKALSSNLSDARDGITNKLVEILEVYKKNLAGQNTGAALPLQISTNLKLLPLLCLGLIKHTGFRKSSHIPSDLRSIALCNLSTLPTSLLTRYVHPTLYSLHDMPIEAGTVGEDGVILPPALNLTSAIMQSFGLYLLDTHFQQFLYIGKDAVPQLATDAFGVSSIAELKAGRFSLPILENPLNTRMHAILSKLRSLDKGTTIQPSLYLVRGDGDPQLRSWFFSHYVEDRSDAAPSYLQFLQLLKEKVRD</sequence>
<dbReference type="Gene3D" id="2.30.30.380">
    <property type="entry name" value="Zn-finger domain of Sec23/24"/>
    <property type="match status" value="1"/>
</dbReference>
<evidence type="ECO:0000256" key="4">
    <source>
        <dbReference type="ARBA" id="ARBA00008334"/>
    </source>
</evidence>
<dbReference type="PANTHER" id="PTHR13803:SF39">
    <property type="entry name" value="SECRETORY 24AB, ISOFORM A"/>
    <property type="match status" value="1"/>
</dbReference>
<keyword evidence="18" id="KW-1185">Reference proteome</keyword>
<dbReference type="Gene3D" id="3.40.50.410">
    <property type="entry name" value="von Willebrand factor, type A domain"/>
    <property type="match status" value="1"/>
</dbReference>
<dbReference type="GO" id="GO:0008270">
    <property type="term" value="F:zinc ion binding"/>
    <property type="evidence" value="ECO:0007669"/>
    <property type="project" value="InterPro"/>
</dbReference>
<dbReference type="CDD" id="cd01479">
    <property type="entry name" value="Sec24-like"/>
    <property type="match status" value="1"/>
</dbReference>
<dbReference type="GO" id="GO:0030127">
    <property type="term" value="C:COPII vesicle coat"/>
    <property type="evidence" value="ECO:0007669"/>
    <property type="project" value="InterPro"/>
</dbReference>
<dbReference type="InterPro" id="IPR036465">
    <property type="entry name" value="vWFA_dom_sf"/>
</dbReference>
<dbReference type="Gene3D" id="3.40.20.10">
    <property type="entry name" value="Severin"/>
    <property type="match status" value="1"/>
</dbReference>
<keyword evidence="8" id="KW-0931">ER-Golgi transport</keyword>
<dbReference type="KEGG" id="som:SOMG_03828"/>
<dbReference type="GO" id="GO:0000139">
    <property type="term" value="C:Golgi membrane"/>
    <property type="evidence" value="ECO:0007669"/>
    <property type="project" value="UniProtKB-SubCell"/>
</dbReference>
<dbReference type="GO" id="GO:0005789">
    <property type="term" value="C:endoplasmic reticulum membrane"/>
    <property type="evidence" value="ECO:0007669"/>
    <property type="project" value="UniProtKB-SubCell"/>
</dbReference>
<dbReference type="PANTHER" id="PTHR13803">
    <property type="entry name" value="SEC24-RELATED PROTEIN"/>
    <property type="match status" value="1"/>
</dbReference>
<dbReference type="InterPro" id="IPR036180">
    <property type="entry name" value="Gelsolin-like_dom_sf"/>
</dbReference>
<dbReference type="SUPFAM" id="SSF81995">
    <property type="entry name" value="beta-sandwich domain of Sec23/24"/>
    <property type="match status" value="1"/>
</dbReference>
<evidence type="ECO:0000256" key="3">
    <source>
        <dbReference type="ARBA" id="ARBA00004586"/>
    </source>
</evidence>
<evidence type="ECO:0000256" key="10">
    <source>
        <dbReference type="ARBA" id="ARBA00023034"/>
    </source>
</evidence>
<evidence type="ECO:0000259" key="14">
    <source>
        <dbReference type="Pfam" id="PF04811"/>
    </source>
</evidence>
<dbReference type="Pfam" id="PF08033">
    <property type="entry name" value="Sec23_BS"/>
    <property type="match status" value="1"/>
</dbReference>
<dbReference type="Pfam" id="PF04810">
    <property type="entry name" value="zf-Sec23_Sec24"/>
    <property type="match status" value="1"/>
</dbReference>
<proteinExistence type="inferred from homology"/>
<name>A0AAE9WFZ5_9SCHI</name>
<dbReference type="InterPro" id="IPR041742">
    <property type="entry name" value="Sec24-like_trunk_dom"/>
</dbReference>
<dbReference type="SUPFAM" id="SSF53300">
    <property type="entry name" value="vWA-like"/>
    <property type="match status" value="1"/>
</dbReference>
<evidence type="ECO:0000256" key="1">
    <source>
        <dbReference type="ARBA" id="ARBA00004394"/>
    </source>
</evidence>
<evidence type="ECO:0000313" key="17">
    <source>
        <dbReference type="EMBL" id="WBW74517.1"/>
    </source>
</evidence>
<dbReference type="GO" id="GO:0006886">
    <property type="term" value="P:intracellular protein transport"/>
    <property type="evidence" value="ECO:0007669"/>
    <property type="project" value="InterPro"/>
</dbReference>
<dbReference type="Pfam" id="PF04811">
    <property type="entry name" value="Sec23_trunk"/>
    <property type="match status" value="1"/>
</dbReference>
<dbReference type="Pfam" id="PF04815">
    <property type="entry name" value="Sec23_helical"/>
    <property type="match status" value="1"/>
</dbReference>
<feature type="domain" description="Sec23/Sec24 beta-sandwich" evidence="16">
    <location>
        <begin position="551"/>
        <end position="633"/>
    </location>
</feature>
<dbReference type="AlphaFoldDB" id="A0AAE9WFZ5"/>
<gene>
    <name evidence="17" type="primary">sec24</name>
    <name evidence="17" type="ORF">SOMG_03828</name>
</gene>
<keyword evidence="5" id="KW-0813">Transport</keyword>
<keyword evidence="9" id="KW-0653">Protein transport</keyword>
<dbReference type="InterPro" id="IPR012990">
    <property type="entry name" value="Beta-sandwich_Sec23_24"/>
</dbReference>
<dbReference type="SUPFAM" id="SSF81811">
    <property type="entry name" value="Helical domain of Sec23/24"/>
    <property type="match status" value="1"/>
</dbReference>
<dbReference type="InterPro" id="IPR006900">
    <property type="entry name" value="Sec23/24_helical_dom"/>
</dbReference>
<comment type="similarity">
    <text evidence="4">Belongs to the SEC23/SEC24 family. SEC24 subfamily.</text>
</comment>
<dbReference type="InterPro" id="IPR006896">
    <property type="entry name" value="Sec23/24_trunk_dom"/>
</dbReference>
<dbReference type="GO" id="GO:0070971">
    <property type="term" value="C:endoplasmic reticulum exit site"/>
    <property type="evidence" value="ECO:0007669"/>
    <property type="project" value="TreeGrafter"/>
</dbReference>
<dbReference type="Proteomes" id="UP001212411">
    <property type="component" value="Chromosome 2"/>
</dbReference>
<keyword evidence="10" id="KW-0333">Golgi apparatus</keyword>
<dbReference type="Gene3D" id="1.20.120.730">
    <property type="entry name" value="Sec23/Sec24 helical domain"/>
    <property type="match status" value="1"/>
</dbReference>
<keyword evidence="11" id="KW-0472">Membrane</keyword>
<feature type="domain" description="Sec23/Sec24 trunk" evidence="14">
    <location>
        <begin position="306"/>
        <end position="544"/>
    </location>
</feature>
<evidence type="ECO:0000313" key="18">
    <source>
        <dbReference type="Proteomes" id="UP001212411"/>
    </source>
</evidence>
<dbReference type="Pfam" id="PF00626">
    <property type="entry name" value="Gelsolin"/>
    <property type="match status" value="1"/>
</dbReference>
<evidence type="ECO:0000256" key="9">
    <source>
        <dbReference type="ARBA" id="ARBA00022927"/>
    </source>
</evidence>
<dbReference type="RefSeq" id="XP_056038760.1">
    <property type="nucleotide sequence ID" value="XM_056182615.1"/>
</dbReference>
<evidence type="ECO:0000259" key="13">
    <source>
        <dbReference type="Pfam" id="PF04810"/>
    </source>
</evidence>
<dbReference type="InterPro" id="IPR029006">
    <property type="entry name" value="ADF-H/Gelsolin-like_dom_sf"/>
</dbReference>
<dbReference type="InterPro" id="IPR036174">
    <property type="entry name" value="Znf_Sec23_Sec24_sf"/>
</dbReference>
<evidence type="ECO:0000256" key="8">
    <source>
        <dbReference type="ARBA" id="ARBA00022892"/>
    </source>
</evidence>
<evidence type="ECO:0000256" key="11">
    <source>
        <dbReference type="ARBA" id="ARBA00023136"/>
    </source>
</evidence>
<dbReference type="SUPFAM" id="SSF82754">
    <property type="entry name" value="C-terminal, gelsolin-like domain of Sec23/24"/>
    <property type="match status" value="1"/>
</dbReference>
<accession>A0AAE9WFZ5</accession>
<dbReference type="GO" id="GO:0000149">
    <property type="term" value="F:SNARE binding"/>
    <property type="evidence" value="ECO:0007669"/>
    <property type="project" value="TreeGrafter"/>
</dbReference>
<evidence type="ECO:0000256" key="6">
    <source>
        <dbReference type="ARBA" id="ARBA00022490"/>
    </source>
</evidence>
<dbReference type="InterPro" id="IPR050550">
    <property type="entry name" value="SEC23_SEC24_subfamily"/>
</dbReference>
<dbReference type="Gene3D" id="2.60.40.1670">
    <property type="entry name" value="beta-sandwich domain of Sec23/24"/>
    <property type="match status" value="1"/>
</dbReference>
<dbReference type="SUPFAM" id="SSF82919">
    <property type="entry name" value="Zn-finger domain of Sec23/24"/>
    <property type="match status" value="1"/>
</dbReference>
<dbReference type="InterPro" id="IPR036175">
    <property type="entry name" value="Sec23/24_helical_dom_sf"/>
</dbReference>
<evidence type="ECO:0000256" key="2">
    <source>
        <dbReference type="ARBA" id="ARBA00004496"/>
    </source>
</evidence>
<keyword evidence="7" id="KW-0256">Endoplasmic reticulum</keyword>
<dbReference type="GeneID" id="80877304"/>
<evidence type="ECO:0000259" key="15">
    <source>
        <dbReference type="Pfam" id="PF04815"/>
    </source>
</evidence>
<dbReference type="EMBL" id="CP115612">
    <property type="protein sequence ID" value="WBW74517.1"/>
    <property type="molecule type" value="Genomic_DNA"/>
</dbReference>
<feature type="domain" description="Sec23/Sec24 helical" evidence="15">
    <location>
        <begin position="644"/>
        <end position="746"/>
    </location>
</feature>
<dbReference type="InterPro" id="IPR007123">
    <property type="entry name" value="Gelsolin-like_dom"/>
</dbReference>
<dbReference type="GO" id="GO:0090110">
    <property type="term" value="P:COPII-coated vesicle cargo loading"/>
    <property type="evidence" value="ECO:0007669"/>
    <property type="project" value="TreeGrafter"/>
</dbReference>
<evidence type="ECO:0000259" key="12">
    <source>
        <dbReference type="Pfam" id="PF00626"/>
    </source>
</evidence>
<keyword evidence="6" id="KW-0963">Cytoplasm</keyword>
<evidence type="ECO:0000259" key="16">
    <source>
        <dbReference type="Pfam" id="PF08033"/>
    </source>
</evidence>